<dbReference type="InterPro" id="IPR014722">
    <property type="entry name" value="Rib_uL2_dom2"/>
</dbReference>
<dbReference type="STRING" id="645134.A0A0L0HSY5"/>
<feature type="region of interest" description="Disordered" evidence="4">
    <location>
        <begin position="1"/>
        <end position="25"/>
    </location>
</feature>
<dbReference type="OrthoDB" id="1688503at2759"/>
<keyword evidence="7" id="KW-1185">Reference proteome</keyword>
<accession>A0A0L0HSY5</accession>
<dbReference type="eggNOG" id="KOG3401">
    <property type="taxonomic scope" value="Eukaryota"/>
</dbReference>
<dbReference type="EMBL" id="KQ257451">
    <property type="protein sequence ID" value="KND04015.1"/>
    <property type="molecule type" value="Genomic_DNA"/>
</dbReference>
<protein>
    <submittedName>
        <fullName evidence="6">Ribosomal protein L24</fullName>
    </submittedName>
</protein>
<evidence type="ECO:0000313" key="7">
    <source>
        <dbReference type="Proteomes" id="UP000053201"/>
    </source>
</evidence>
<dbReference type="GeneID" id="27685122"/>
<evidence type="ECO:0000313" key="6">
    <source>
        <dbReference type="EMBL" id="KND04015.1"/>
    </source>
</evidence>
<organism evidence="6 7">
    <name type="scientific">Spizellomyces punctatus (strain DAOM BR117)</name>
    <dbReference type="NCBI Taxonomy" id="645134"/>
    <lineage>
        <taxon>Eukaryota</taxon>
        <taxon>Fungi</taxon>
        <taxon>Fungi incertae sedis</taxon>
        <taxon>Chytridiomycota</taxon>
        <taxon>Chytridiomycota incertae sedis</taxon>
        <taxon>Chytridiomycetes</taxon>
        <taxon>Spizellomycetales</taxon>
        <taxon>Spizellomycetaceae</taxon>
        <taxon>Spizellomyces</taxon>
    </lineage>
</organism>
<dbReference type="InParanoid" id="A0A0L0HSY5"/>
<dbReference type="PANTHER" id="PTHR11143">
    <property type="entry name" value="60S RIBOSOMAL PROTEIN L26 FAMILY MEMBER"/>
    <property type="match status" value="1"/>
</dbReference>
<evidence type="ECO:0000256" key="2">
    <source>
        <dbReference type="ARBA" id="ARBA00022980"/>
    </source>
</evidence>
<dbReference type="Proteomes" id="UP000053201">
    <property type="component" value="Unassembled WGS sequence"/>
</dbReference>
<proteinExistence type="inferred from homology"/>
<dbReference type="RefSeq" id="XP_016612054.1">
    <property type="nucleotide sequence ID" value="XM_016749780.1"/>
</dbReference>
<evidence type="ECO:0000256" key="1">
    <source>
        <dbReference type="ARBA" id="ARBA00010618"/>
    </source>
</evidence>
<dbReference type="Pfam" id="PF16906">
    <property type="entry name" value="Ribosomal_L26"/>
    <property type="match status" value="1"/>
</dbReference>
<dbReference type="InterPro" id="IPR008991">
    <property type="entry name" value="Translation_prot_SH3-like_sf"/>
</dbReference>
<sequence length="134" mass="15397">MAKISNAVSSSRRKSRKAHFSAPSSLRRKIMSAPLDKELREKYNCRSIPIRKDDEVKIVRGTYNGREGKVTTVYRKKWCIYVEKVTRDKVNGASVQIPIHPSKVVITKLKLDKDRKDLLERKAAGRKTEAKTEQ</sequence>
<dbReference type="SMART" id="SM00739">
    <property type="entry name" value="KOW"/>
    <property type="match status" value="1"/>
</dbReference>
<dbReference type="GO" id="GO:0003723">
    <property type="term" value="F:RNA binding"/>
    <property type="evidence" value="ECO:0007669"/>
    <property type="project" value="InterPro"/>
</dbReference>
<dbReference type="Pfam" id="PF00467">
    <property type="entry name" value="KOW"/>
    <property type="match status" value="1"/>
</dbReference>
<dbReference type="AlphaFoldDB" id="A0A0L0HSY5"/>
<dbReference type="GO" id="GO:0030684">
    <property type="term" value="C:preribosome"/>
    <property type="evidence" value="ECO:0007669"/>
    <property type="project" value="EnsemblFungi"/>
</dbReference>
<dbReference type="OMA" id="VRIMRGD"/>
<reference evidence="6 7" key="1">
    <citation type="submission" date="2009-08" db="EMBL/GenBank/DDBJ databases">
        <title>The Genome Sequence of Spizellomyces punctatus strain DAOM BR117.</title>
        <authorList>
            <consortium name="The Broad Institute Genome Sequencing Platform"/>
            <person name="Russ C."/>
            <person name="Cuomo C."/>
            <person name="Shea T."/>
            <person name="Young S.K."/>
            <person name="Zeng Q."/>
            <person name="Koehrsen M."/>
            <person name="Haas B."/>
            <person name="Borodovsky M."/>
            <person name="Guigo R."/>
            <person name="Alvarado L."/>
            <person name="Berlin A."/>
            <person name="Bochicchio J."/>
            <person name="Borenstein D."/>
            <person name="Chapman S."/>
            <person name="Chen Z."/>
            <person name="Engels R."/>
            <person name="Freedman E."/>
            <person name="Gellesch M."/>
            <person name="Goldberg J."/>
            <person name="Griggs A."/>
            <person name="Gujja S."/>
            <person name="Heiman D."/>
            <person name="Hepburn T."/>
            <person name="Howarth C."/>
            <person name="Jen D."/>
            <person name="Larson L."/>
            <person name="Lewis B."/>
            <person name="Mehta T."/>
            <person name="Park D."/>
            <person name="Pearson M."/>
            <person name="Roberts A."/>
            <person name="Saif S."/>
            <person name="Shenoy N."/>
            <person name="Sisk P."/>
            <person name="Stolte C."/>
            <person name="Sykes S."/>
            <person name="Thomson T."/>
            <person name="Walk T."/>
            <person name="White J."/>
            <person name="Yandava C."/>
            <person name="Burger G."/>
            <person name="Gray M.W."/>
            <person name="Holland P.W.H."/>
            <person name="King N."/>
            <person name="Lang F.B.F."/>
            <person name="Roger A.J."/>
            <person name="Ruiz-Trillo I."/>
            <person name="Lander E."/>
            <person name="Nusbaum C."/>
        </authorList>
    </citation>
    <scope>NUCLEOTIDE SEQUENCE [LARGE SCALE GENOMIC DNA]</scope>
    <source>
        <strain evidence="6 7">DAOM BR117</strain>
    </source>
</reference>
<dbReference type="Gene3D" id="2.30.30.30">
    <property type="match status" value="1"/>
</dbReference>
<dbReference type="GO" id="GO:0006412">
    <property type="term" value="P:translation"/>
    <property type="evidence" value="ECO:0007669"/>
    <property type="project" value="InterPro"/>
</dbReference>
<keyword evidence="3" id="KW-0687">Ribonucleoprotein</keyword>
<dbReference type="GO" id="GO:0015934">
    <property type="term" value="C:large ribosomal subunit"/>
    <property type="evidence" value="ECO:0007669"/>
    <property type="project" value="InterPro"/>
</dbReference>
<comment type="similarity">
    <text evidence="1">Belongs to the universal ribosomal protein uL24 family.</text>
</comment>
<dbReference type="VEuPathDB" id="FungiDB:SPPG_01462"/>
<dbReference type="NCBIfam" id="TIGR01080">
    <property type="entry name" value="rplX_A_E"/>
    <property type="match status" value="1"/>
</dbReference>
<dbReference type="InterPro" id="IPR005824">
    <property type="entry name" value="KOW"/>
</dbReference>
<dbReference type="InterPro" id="IPR041988">
    <property type="entry name" value="Ribosomal_uL24_KOW"/>
</dbReference>
<evidence type="ECO:0000256" key="4">
    <source>
        <dbReference type="SAM" id="MobiDB-lite"/>
    </source>
</evidence>
<dbReference type="HAMAP" id="MF_01326_A">
    <property type="entry name" value="Ribosomal_uL24_A"/>
    <property type="match status" value="1"/>
</dbReference>
<dbReference type="FunFam" id="2.30.30.30:FF:000009">
    <property type="entry name" value="60S ribosomal protein L26"/>
    <property type="match status" value="1"/>
</dbReference>
<dbReference type="FunCoup" id="A0A0L0HSY5">
    <property type="interactions" value="436"/>
</dbReference>
<dbReference type="InterPro" id="IPR005756">
    <property type="entry name" value="Ribosomal_uL24_euk/arc"/>
</dbReference>
<gene>
    <name evidence="6" type="ORF">SPPG_01462</name>
</gene>
<keyword evidence="2 6" id="KW-0689">Ribosomal protein</keyword>
<dbReference type="GO" id="GO:0003735">
    <property type="term" value="F:structural constituent of ribosome"/>
    <property type="evidence" value="ECO:0007669"/>
    <property type="project" value="InterPro"/>
</dbReference>
<evidence type="ECO:0000259" key="5">
    <source>
        <dbReference type="SMART" id="SM00739"/>
    </source>
</evidence>
<name>A0A0L0HSY5_SPIPD</name>
<feature type="domain" description="KOW" evidence="5">
    <location>
        <begin position="49"/>
        <end position="76"/>
    </location>
</feature>
<dbReference type="CDD" id="cd06089">
    <property type="entry name" value="KOW_RPL26"/>
    <property type="match status" value="1"/>
</dbReference>
<dbReference type="SUPFAM" id="SSF50104">
    <property type="entry name" value="Translation proteins SH3-like domain"/>
    <property type="match status" value="1"/>
</dbReference>
<evidence type="ECO:0000256" key="3">
    <source>
        <dbReference type="ARBA" id="ARBA00023274"/>
    </source>
</evidence>